<organism evidence="1 2">
    <name type="scientific">Colletotrichum spinosum</name>
    <dbReference type="NCBI Taxonomy" id="1347390"/>
    <lineage>
        <taxon>Eukaryota</taxon>
        <taxon>Fungi</taxon>
        <taxon>Dikarya</taxon>
        <taxon>Ascomycota</taxon>
        <taxon>Pezizomycotina</taxon>
        <taxon>Sordariomycetes</taxon>
        <taxon>Hypocreomycetidae</taxon>
        <taxon>Glomerellales</taxon>
        <taxon>Glomerellaceae</taxon>
        <taxon>Colletotrichum</taxon>
        <taxon>Colletotrichum orbiculare species complex</taxon>
    </lineage>
</organism>
<dbReference type="AlphaFoldDB" id="A0A4R8QCB7"/>
<name>A0A4R8QCB7_9PEZI</name>
<evidence type="ECO:0000313" key="2">
    <source>
        <dbReference type="Proteomes" id="UP000295083"/>
    </source>
</evidence>
<protein>
    <submittedName>
        <fullName evidence="1">Uncharacterized protein</fullName>
    </submittedName>
</protein>
<proteinExistence type="predicted"/>
<dbReference type="Proteomes" id="UP000295083">
    <property type="component" value="Unassembled WGS sequence"/>
</dbReference>
<accession>A0A4R8QCB7</accession>
<comment type="caution">
    <text evidence="1">The sequence shown here is derived from an EMBL/GenBank/DDBJ whole genome shotgun (WGS) entry which is preliminary data.</text>
</comment>
<evidence type="ECO:0000313" key="1">
    <source>
        <dbReference type="EMBL" id="TDZ32925.1"/>
    </source>
</evidence>
<sequence length="342" mass="38487">MGSASKSSKLKSGWGNVMTDNIPDPWSWDTSSAQKEKTLAFQRLDADPELKAQLQERGQKRARLFNELLLGYKPIKTDEYGQLHWDGYADDHAALVSPFNEYRIAEDDKLTRLEQELVRKFTSKNLHGLNKHHFKELDQLKGITEGNCATVLRDDLLSLSFQLKAQLLQLSSFSDRMGIDVTLEGRERDLLYELSFVNPFAVLLGVLPGLTVEQKGIELENIDPAFRRIQRDLYTNFEESADDIRWDVGLLLKHHVVGTYLVDFVVLFQHFCGKWLDESHMDKGLGLLLPSLLDKVKDGGSLKSILDKIEAQDGGFDTLAGGARAQNIGLAQATNGVIADKW</sequence>
<dbReference type="EMBL" id="QAPG01000070">
    <property type="protein sequence ID" value="TDZ32925.1"/>
    <property type="molecule type" value="Genomic_DNA"/>
</dbReference>
<keyword evidence="2" id="KW-1185">Reference proteome</keyword>
<gene>
    <name evidence="1" type="ORF">C8035_v006199</name>
</gene>
<reference evidence="1 2" key="1">
    <citation type="submission" date="2018-11" db="EMBL/GenBank/DDBJ databases">
        <title>Genome sequence and assembly of Colletotrichum spinosum.</title>
        <authorList>
            <person name="Gan P."/>
            <person name="Shirasu K."/>
        </authorList>
    </citation>
    <scope>NUCLEOTIDE SEQUENCE [LARGE SCALE GENOMIC DNA]</scope>
    <source>
        <strain evidence="1 2">CBS 515.97</strain>
    </source>
</reference>